<dbReference type="RefSeq" id="WP_264455348.1">
    <property type="nucleotide sequence ID" value="NZ_CP083685.1"/>
</dbReference>
<dbReference type="AlphaFoldDB" id="A0AB38UF80"/>
<reference evidence="1" key="1">
    <citation type="submission" date="2021-06" db="EMBL/GenBank/DDBJ databases">
        <title>Interrogation of the integrated mobile genetic elements in gut-associated Bacteroides with a consensus prediction approach.</title>
        <authorList>
            <person name="Campbell D.E."/>
            <person name="Leigh J.R."/>
            <person name="Kim T."/>
            <person name="England W."/>
            <person name="Whitaker R.J."/>
            <person name="Degnan P.H."/>
        </authorList>
    </citation>
    <scope>NUCLEOTIDE SEQUENCE</scope>
    <source>
        <strain evidence="1">VPI-3443</strain>
    </source>
</reference>
<name>A0AB38UF80_BACT4</name>
<organism evidence="1 2">
    <name type="scientific">Bacteroides thetaiotaomicron</name>
    <dbReference type="NCBI Taxonomy" id="818"/>
    <lineage>
        <taxon>Bacteria</taxon>
        <taxon>Pseudomonadati</taxon>
        <taxon>Bacteroidota</taxon>
        <taxon>Bacteroidia</taxon>
        <taxon>Bacteroidales</taxon>
        <taxon>Bacteroidaceae</taxon>
        <taxon>Bacteroides</taxon>
    </lineage>
</organism>
<proteinExistence type="predicted"/>
<dbReference type="EMBL" id="CP083685">
    <property type="protein sequence ID" value="UYU91623.1"/>
    <property type="molecule type" value="Genomic_DNA"/>
</dbReference>
<gene>
    <name evidence="1" type="ORF">KQP74_03015</name>
</gene>
<evidence type="ECO:0000313" key="1">
    <source>
        <dbReference type="EMBL" id="UYU91623.1"/>
    </source>
</evidence>
<dbReference type="Proteomes" id="UP001162960">
    <property type="component" value="Chromosome"/>
</dbReference>
<accession>A0AB38UF80</accession>
<sequence length="307" mass="34841">MNALIPDIETLKKVVKINSSLPYESIEPYIEDALDIYVKPYVGQSVIKQALTDQGSEIYSKLLRALGPLTLMLATNELGVMFGDTGITVSNVQGQRSPASDSKIAAAKENLCFRGMQALDRLITYLEENKEDFPEYVTDHISPFCFIRNAHDFQDLGMVDIDYSTLSYRIMYPTIRQLQERNIREMIPDNVYADLREAYSKDKPTPKQQVLIDHIIRFLANKTAELYTSQKTTEQRVASKAIEYSPAIRPIYQDPDANGNFFASQATYYAGKIHTYLVENAEELGIETRSQAIDFNSKKKKLFTSIS</sequence>
<evidence type="ECO:0000313" key="2">
    <source>
        <dbReference type="Proteomes" id="UP001162960"/>
    </source>
</evidence>
<dbReference type="InterPro" id="IPR046558">
    <property type="entry name" value="DUF6712"/>
</dbReference>
<dbReference type="Pfam" id="PF20459">
    <property type="entry name" value="DUF6712"/>
    <property type="match status" value="1"/>
</dbReference>
<protein>
    <submittedName>
        <fullName evidence="1">Uncharacterized protein</fullName>
    </submittedName>
</protein>